<accession>A0ABS1WSC7</accession>
<dbReference type="InterPro" id="IPR009045">
    <property type="entry name" value="Zn_M74/Hedgehog-like"/>
</dbReference>
<dbReference type="Gene3D" id="3.30.1380.10">
    <property type="match status" value="1"/>
</dbReference>
<sequence>MVRRIGIVTLLVVLLAPHLGRASSDDELDRYLQHVASSLPEKTAAALRDIEGTPRRLLAARSYLRAGEQLRTRWSWSKDQIQAHTRSAEYRALLEETEKVKARFEAQNPGYTLYANTEARSLELQITRYNTNKSVGKVAASLHRQALAEIGKPDFGSPDRADSVERFKQFLTRWRPQTAAPLAAPGISRHGQLRAIDFQIMKNGAIVAPTETATVKRNWDEPGWTRKLQAAMEGTRFRGPLQSPYEPWHYEYDP</sequence>
<organism evidence="1 2">
    <name type="scientific">Steroidobacter gossypii</name>
    <dbReference type="NCBI Taxonomy" id="2805490"/>
    <lineage>
        <taxon>Bacteria</taxon>
        <taxon>Pseudomonadati</taxon>
        <taxon>Pseudomonadota</taxon>
        <taxon>Gammaproteobacteria</taxon>
        <taxon>Steroidobacterales</taxon>
        <taxon>Steroidobacteraceae</taxon>
        <taxon>Steroidobacter</taxon>
    </lineage>
</organism>
<name>A0ABS1WSC7_9GAMM</name>
<dbReference type="RefSeq" id="WP_203165839.1">
    <property type="nucleotide sequence ID" value="NZ_JAEVLS010000001.1"/>
</dbReference>
<protein>
    <recommendedName>
        <fullName evidence="3">Peptidase M15B domain-containing protein</fullName>
    </recommendedName>
</protein>
<comment type="caution">
    <text evidence="1">The sequence shown here is derived from an EMBL/GenBank/DDBJ whole genome shotgun (WGS) entry which is preliminary data.</text>
</comment>
<evidence type="ECO:0000313" key="2">
    <source>
        <dbReference type="Proteomes" id="UP000661077"/>
    </source>
</evidence>
<evidence type="ECO:0000313" key="1">
    <source>
        <dbReference type="EMBL" id="MBM0103888.1"/>
    </source>
</evidence>
<reference evidence="1 2" key="1">
    <citation type="journal article" date="2021" name="Int. J. Syst. Evol. Microbiol.">
        <title>Steroidobacter gossypii sp. nov., isolated from soil of cotton cropping field.</title>
        <authorList>
            <person name="Huang R."/>
            <person name="Yang S."/>
            <person name="Zhen C."/>
            <person name="Liu W."/>
        </authorList>
    </citation>
    <scope>NUCLEOTIDE SEQUENCE [LARGE SCALE GENOMIC DNA]</scope>
    <source>
        <strain evidence="1 2">S1-65</strain>
    </source>
</reference>
<proteinExistence type="predicted"/>
<keyword evidence="2" id="KW-1185">Reference proteome</keyword>
<dbReference type="Proteomes" id="UP000661077">
    <property type="component" value="Unassembled WGS sequence"/>
</dbReference>
<dbReference type="EMBL" id="JAEVLS010000001">
    <property type="protein sequence ID" value="MBM0103888.1"/>
    <property type="molecule type" value="Genomic_DNA"/>
</dbReference>
<gene>
    <name evidence="1" type="ORF">JM946_04000</name>
</gene>
<dbReference type="SUPFAM" id="SSF55166">
    <property type="entry name" value="Hedgehog/DD-peptidase"/>
    <property type="match status" value="1"/>
</dbReference>
<evidence type="ECO:0008006" key="3">
    <source>
        <dbReference type="Google" id="ProtNLM"/>
    </source>
</evidence>